<dbReference type="PANTHER" id="PTHR44688:SF16">
    <property type="entry name" value="DNA-BINDING TRANSCRIPTIONAL ACTIVATOR DEVR_DOSR"/>
    <property type="match status" value="1"/>
</dbReference>
<keyword evidence="3" id="KW-0804">Transcription</keyword>
<dbReference type="InterPro" id="IPR016032">
    <property type="entry name" value="Sig_transdc_resp-reg_C-effctor"/>
</dbReference>
<evidence type="ECO:0000256" key="2">
    <source>
        <dbReference type="ARBA" id="ARBA00023125"/>
    </source>
</evidence>
<keyword evidence="6" id="KW-1185">Reference proteome</keyword>
<dbReference type="Gene3D" id="3.30.450.80">
    <property type="entry name" value="Transcription factor LuxR-like, autoinducer-binding domain"/>
    <property type="match status" value="1"/>
</dbReference>
<organism evidence="5 6">
    <name type="scientific">Paracraurococcus ruber</name>
    <dbReference type="NCBI Taxonomy" id="77675"/>
    <lineage>
        <taxon>Bacteria</taxon>
        <taxon>Pseudomonadati</taxon>
        <taxon>Pseudomonadota</taxon>
        <taxon>Alphaproteobacteria</taxon>
        <taxon>Acetobacterales</taxon>
        <taxon>Roseomonadaceae</taxon>
        <taxon>Paracraurococcus</taxon>
    </lineage>
</organism>
<dbReference type="Pfam" id="PF03472">
    <property type="entry name" value="Autoind_bind"/>
    <property type="match status" value="1"/>
</dbReference>
<evidence type="ECO:0000256" key="1">
    <source>
        <dbReference type="ARBA" id="ARBA00023015"/>
    </source>
</evidence>
<feature type="domain" description="HTH luxR-type" evidence="4">
    <location>
        <begin position="178"/>
        <end position="243"/>
    </location>
</feature>
<evidence type="ECO:0000256" key="3">
    <source>
        <dbReference type="ARBA" id="ARBA00023163"/>
    </source>
</evidence>
<dbReference type="Proteomes" id="UP000697995">
    <property type="component" value="Unassembled WGS sequence"/>
</dbReference>
<keyword evidence="1" id="KW-0805">Transcription regulation</keyword>
<dbReference type="PANTHER" id="PTHR44688">
    <property type="entry name" value="DNA-BINDING TRANSCRIPTIONAL ACTIVATOR DEVR_DOSR"/>
    <property type="match status" value="1"/>
</dbReference>
<dbReference type="InterPro" id="IPR036693">
    <property type="entry name" value="TF_LuxR_autoind-bd_dom_sf"/>
</dbReference>
<dbReference type="SUPFAM" id="SSF75516">
    <property type="entry name" value="Pheromone-binding domain of LuxR-like quorum-sensing transcription factors"/>
    <property type="match status" value="1"/>
</dbReference>
<sequence>MCWAWGTMPLFSTRVLDLIEGCHDQPSAAGVGAAFLHRLGAYGVQALNARAYRTAAELGTMGHVYARAAPAAYDGLYADPRFYRFNPIPREMERSIAPKRWTAMAWPGKGGQWLLRAMREHPCPDGLAIPCHGPGGYLGVVSLGFERLESLAPEEERAIALAAIALHARMRDLSPVRARAPGPQLTERERDCLGFVAEGWSDARIAARLGIGTATVATHVVNARRKLGARTRSQAVAQFLLHGL</sequence>
<evidence type="ECO:0000313" key="5">
    <source>
        <dbReference type="EMBL" id="MBK1662798.1"/>
    </source>
</evidence>
<dbReference type="SMART" id="SM00421">
    <property type="entry name" value="HTH_LUXR"/>
    <property type="match status" value="1"/>
</dbReference>
<dbReference type="Gene3D" id="1.10.10.10">
    <property type="entry name" value="Winged helix-like DNA-binding domain superfamily/Winged helix DNA-binding domain"/>
    <property type="match status" value="1"/>
</dbReference>
<dbReference type="InterPro" id="IPR005143">
    <property type="entry name" value="TF_LuxR_autoind-bd_dom"/>
</dbReference>
<reference evidence="5 6" key="1">
    <citation type="journal article" date="2020" name="Microorganisms">
        <title>Osmotic Adaptation and Compatible Solute Biosynthesis of Phototrophic Bacteria as Revealed from Genome Analyses.</title>
        <authorList>
            <person name="Imhoff J.F."/>
            <person name="Rahn T."/>
            <person name="Kunzel S."/>
            <person name="Keller A."/>
            <person name="Neulinger S.C."/>
        </authorList>
    </citation>
    <scope>NUCLEOTIDE SEQUENCE [LARGE SCALE GENOMIC DNA]</scope>
    <source>
        <strain evidence="5 6">DSM 15382</strain>
    </source>
</reference>
<dbReference type="PRINTS" id="PR00038">
    <property type="entry name" value="HTHLUXR"/>
</dbReference>
<dbReference type="Pfam" id="PF00196">
    <property type="entry name" value="GerE"/>
    <property type="match status" value="1"/>
</dbReference>
<name>A0ABS1D7C1_9PROT</name>
<gene>
    <name evidence="5" type="ORF">CKO45_32030</name>
</gene>
<evidence type="ECO:0000259" key="4">
    <source>
        <dbReference type="PROSITE" id="PS50043"/>
    </source>
</evidence>
<dbReference type="EMBL" id="NRSG01000770">
    <property type="protein sequence ID" value="MBK1662798.1"/>
    <property type="molecule type" value="Genomic_DNA"/>
</dbReference>
<comment type="caution">
    <text evidence="5">The sequence shown here is derived from an EMBL/GenBank/DDBJ whole genome shotgun (WGS) entry which is preliminary data.</text>
</comment>
<dbReference type="CDD" id="cd06170">
    <property type="entry name" value="LuxR_C_like"/>
    <property type="match status" value="1"/>
</dbReference>
<dbReference type="InterPro" id="IPR036388">
    <property type="entry name" value="WH-like_DNA-bd_sf"/>
</dbReference>
<dbReference type="InterPro" id="IPR000792">
    <property type="entry name" value="Tscrpt_reg_LuxR_C"/>
</dbReference>
<dbReference type="SUPFAM" id="SSF46894">
    <property type="entry name" value="C-terminal effector domain of the bipartite response regulators"/>
    <property type="match status" value="1"/>
</dbReference>
<proteinExistence type="predicted"/>
<evidence type="ECO:0000313" key="6">
    <source>
        <dbReference type="Proteomes" id="UP000697995"/>
    </source>
</evidence>
<dbReference type="PROSITE" id="PS50043">
    <property type="entry name" value="HTH_LUXR_2"/>
    <property type="match status" value="1"/>
</dbReference>
<accession>A0ABS1D7C1</accession>
<protein>
    <recommendedName>
        <fullName evidence="4">HTH luxR-type domain-containing protein</fullName>
    </recommendedName>
</protein>
<keyword evidence="2" id="KW-0238">DNA-binding</keyword>